<feature type="domain" description="Smr" evidence="2">
    <location>
        <begin position="97"/>
        <end position="178"/>
    </location>
</feature>
<dbReference type="PANTHER" id="PTHR35562">
    <property type="entry name" value="DNA ENDONUCLEASE SMRA-RELATED"/>
    <property type="match status" value="1"/>
</dbReference>
<dbReference type="STRING" id="349163.Acry_2895"/>
<dbReference type="PROSITE" id="PS50828">
    <property type="entry name" value="SMR"/>
    <property type="match status" value="1"/>
</dbReference>
<organism evidence="3 4">
    <name type="scientific">Acidiphilium cryptum (strain JF-5)</name>
    <dbReference type="NCBI Taxonomy" id="349163"/>
    <lineage>
        <taxon>Bacteria</taxon>
        <taxon>Pseudomonadati</taxon>
        <taxon>Pseudomonadota</taxon>
        <taxon>Alphaproteobacteria</taxon>
        <taxon>Acetobacterales</taxon>
        <taxon>Acidocellaceae</taxon>
        <taxon>Acidiphilium</taxon>
    </lineage>
</organism>
<dbReference type="RefSeq" id="WP_012040392.1">
    <property type="nucleotide sequence ID" value="NC_009484.1"/>
</dbReference>
<dbReference type="AlphaFoldDB" id="A5G2K3"/>
<dbReference type="SUPFAM" id="SSF160443">
    <property type="entry name" value="SMR domain-like"/>
    <property type="match status" value="1"/>
</dbReference>
<dbReference type="InterPro" id="IPR002625">
    <property type="entry name" value="Smr_dom"/>
</dbReference>
<evidence type="ECO:0000256" key="1">
    <source>
        <dbReference type="SAM" id="MobiDB-lite"/>
    </source>
</evidence>
<name>A5G2K3_ACICJ</name>
<dbReference type="HOGENOM" id="CLU_055978_2_1_5"/>
<evidence type="ECO:0000313" key="4">
    <source>
        <dbReference type="Proteomes" id="UP000000245"/>
    </source>
</evidence>
<sequence>MARRAKPLPAADLEVWTRYLRHVRPLRGVRVPEPPPPDKPGSVRPEPEGVRVVAAPAPPPALPQRRPGVAIGVAPPGLDRATWAKFRAGRIAPERTLDLHGMTAAAAHVAVNALIAGAVSRGMRCVEIVTGHGRRTGGEGVLRREVPIWLNDQPLRPMILAVCHPHAANQGALRVLLRRLRS</sequence>
<reference evidence="3 4" key="1">
    <citation type="submission" date="2007-05" db="EMBL/GenBank/DDBJ databases">
        <title>Complete sequence of chromosome of Acidiphilium cryptum JF-5.</title>
        <authorList>
            <consortium name="US DOE Joint Genome Institute"/>
            <person name="Copeland A."/>
            <person name="Lucas S."/>
            <person name="Lapidus A."/>
            <person name="Barry K."/>
            <person name="Detter J.C."/>
            <person name="Glavina del Rio T."/>
            <person name="Hammon N."/>
            <person name="Israni S."/>
            <person name="Dalin E."/>
            <person name="Tice H."/>
            <person name="Pitluck S."/>
            <person name="Sims D."/>
            <person name="Brettin T."/>
            <person name="Bruce D."/>
            <person name="Han C."/>
            <person name="Schmutz J."/>
            <person name="Larimer F."/>
            <person name="Land M."/>
            <person name="Hauser L."/>
            <person name="Kyrpides N."/>
            <person name="Kim E."/>
            <person name="Magnuson T."/>
            <person name="Richardson P."/>
        </authorList>
    </citation>
    <scope>NUCLEOTIDE SEQUENCE [LARGE SCALE GENOMIC DNA]</scope>
    <source>
        <strain evidence="3 4">JF-5</strain>
    </source>
</reference>
<dbReference type="PANTHER" id="PTHR35562:SF2">
    <property type="entry name" value="DNA ENDONUCLEASE SMRA-RELATED"/>
    <property type="match status" value="1"/>
</dbReference>
<dbReference type="Pfam" id="PF01713">
    <property type="entry name" value="Smr"/>
    <property type="match status" value="1"/>
</dbReference>
<accession>A5G2K3</accession>
<keyword evidence="4" id="KW-1185">Reference proteome</keyword>
<gene>
    <name evidence="3" type="ordered locus">Acry_2895</name>
</gene>
<protein>
    <submittedName>
        <fullName evidence="3">Smr protein/MutS2</fullName>
    </submittedName>
</protein>
<dbReference type="InterPro" id="IPR036063">
    <property type="entry name" value="Smr_dom_sf"/>
</dbReference>
<dbReference type="eggNOG" id="COG2840">
    <property type="taxonomic scope" value="Bacteria"/>
</dbReference>
<dbReference type="SMART" id="SM00463">
    <property type="entry name" value="SMR"/>
    <property type="match status" value="1"/>
</dbReference>
<feature type="region of interest" description="Disordered" evidence="1">
    <location>
        <begin position="28"/>
        <end position="47"/>
    </location>
</feature>
<evidence type="ECO:0000259" key="2">
    <source>
        <dbReference type="PROSITE" id="PS50828"/>
    </source>
</evidence>
<dbReference type="Gene3D" id="3.30.1370.110">
    <property type="match status" value="1"/>
</dbReference>
<dbReference type="EMBL" id="CP000697">
    <property type="protein sequence ID" value="ABQ32085.1"/>
    <property type="molecule type" value="Genomic_DNA"/>
</dbReference>
<proteinExistence type="predicted"/>
<evidence type="ECO:0000313" key="3">
    <source>
        <dbReference type="EMBL" id="ABQ32085.1"/>
    </source>
</evidence>
<dbReference type="KEGG" id="acr:Acry_2895"/>
<dbReference type="Proteomes" id="UP000000245">
    <property type="component" value="Chromosome"/>
</dbReference>